<dbReference type="SUPFAM" id="SSF52821">
    <property type="entry name" value="Rhodanese/Cell cycle control phosphatase"/>
    <property type="match status" value="1"/>
</dbReference>
<dbReference type="EMBL" id="MTEJ01000147">
    <property type="protein sequence ID" value="OQX09299.1"/>
    <property type="molecule type" value="Genomic_DNA"/>
</dbReference>
<proteinExistence type="predicted"/>
<dbReference type="InterPro" id="IPR001763">
    <property type="entry name" value="Rhodanese-like_dom"/>
</dbReference>
<protein>
    <submittedName>
        <fullName evidence="2">Sulfurtransferase</fullName>
    </submittedName>
</protein>
<dbReference type="GO" id="GO:0004792">
    <property type="term" value="F:thiosulfate-cyanide sulfurtransferase activity"/>
    <property type="evidence" value="ECO:0007669"/>
    <property type="project" value="TreeGrafter"/>
</dbReference>
<sequence length="157" mass="17254">MSEKTFAALVADALAHVRELMPWDVDDLRQTDPNVLIVDIREADEFASGHIQGSLHVPRGILEAASDWGYSDTVPALVQARNQPVVLVCRSGNRTALAAVTLQLMGFQQVYSMKTGVRGWNDYELPLYGIDGVQVDIDLAEQELDPPLRPDQTKPAA</sequence>
<dbReference type="Gene3D" id="3.40.250.10">
    <property type="entry name" value="Rhodanese-like domain"/>
    <property type="match status" value="1"/>
</dbReference>
<organism evidence="2 3">
    <name type="scientific">Thiothrix lacustris</name>
    <dbReference type="NCBI Taxonomy" id="525917"/>
    <lineage>
        <taxon>Bacteria</taxon>
        <taxon>Pseudomonadati</taxon>
        <taxon>Pseudomonadota</taxon>
        <taxon>Gammaproteobacteria</taxon>
        <taxon>Thiotrichales</taxon>
        <taxon>Thiotrichaceae</taxon>
        <taxon>Thiothrix</taxon>
    </lineage>
</organism>
<dbReference type="CDD" id="cd00158">
    <property type="entry name" value="RHOD"/>
    <property type="match status" value="1"/>
</dbReference>
<feature type="domain" description="Rhodanese" evidence="1">
    <location>
        <begin position="31"/>
        <end position="129"/>
    </location>
</feature>
<dbReference type="Proteomes" id="UP000192491">
    <property type="component" value="Unassembled WGS sequence"/>
</dbReference>
<dbReference type="PANTHER" id="PTHR44086">
    <property type="entry name" value="THIOSULFATE SULFURTRANSFERASE RDL2, MITOCHONDRIAL-RELATED"/>
    <property type="match status" value="1"/>
</dbReference>
<gene>
    <name evidence="2" type="ORF">BWK73_23160</name>
</gene>
<dbReference type="PANTHER" id="PTHR44086:SF10">
    <property type="entry name" value="THIOSULFATE SULFURTRANSFERASE_RHODANESE-LIKE DOMAIN-CONTAINING PROTEIN 3"/>
    <property type="match status" value="1"/>
</dbReference>
<dbReference type="SMART" id="SM00450">
    <property type="entry name" value="RHOD"/>
    <property type="match status" value="1"/>
</dbReference>
<evidence type="ECO:0000313" key="3">
    <source>
        <dbReference type="Proteomes" id="UP000192491"/>
    </source>
</evidence>
<keyword evidence="2" id="KW-0808">Transferase</keyword>
<name>A0A1Y1QMW7_9GAMM</name>
<reference evidence="2 3" key="1">
    <citation type="submission" date="2017-01" db="EMBL/GenBank/DDBJ databases">
        <title>Novel large sulfur bacteria in the metagenomes of groundwater-fed chemosynthetic microbial mats in the Lake Huron basin.</title>
        <authorList>
            <person name="Sharrar A.M."/>
            <person name="Flood B.E."/>
            <person name="Bailey J.V."/>
            <person name="Jones D.S."/>
            <person name="Biddanda B."/>
            <person name="Ruberg S.A."/>
            <person name="Marcus D.N."/>
            <person name="Dick G.J."/>
        </authorList>
    </citation>
    <scope>NUCLEOTIDE SEQUENCE [LARGE SCALE GENOMIC DNA]</scope>
    <source>
        <strain evidence="2">A8</strain>
    </source>
</reference>
<accession>A0A1Y1QMW7</accession>
<evidence type="ECO:0000259" key="1">
    <source>
        <dbReference type="PROSITE" id="PS50206"/>
    </source>
</evidence>
<dbReference type="Pfam" id="PF00581">
    <property type="entry name" value="Rhodanese"/>
    <property type="match status" value="1"/>
</dbReference>
<comment type="caution">
    <text evidence="2">The sequence shown here is derived from an EMBL/GenBank/DDBJ whole genome shotgun (WGS) entry which is preliminary data.</text>
</comment>
<dbReference type="InterPro" id="IPR036873">
    <property type="entry name" value="Rhodanese-like_dom_sf"/>
</dbReference>
<dbReference type="AlphaFoldDB" id="A0A1Y1QMW7"/>
<evidence type="ECO:0000313" key="2">
    <source>
        <dbReference type="EMBL" id="OQX09299.1"/>
    </source>
</evidence>
<dbReference type="PROSITE" id="PS50206">
    <property type="entry name" value="RHODANESE_3"/>
    <property type="match status" value="1"/>
</dbReference>